<dbReference type="FunFam" id="1.20.1720.10:FF:000011">
    <property type="entry name" value="Transporter, major facilitator family"/>
    <property type="match status" value="1"/>
</dbReference>
<dbReference type="PANTHER" id="PTHR42718">
    <property type="entry name" value="MAJOR FACILITATOR SUPERFAMILY MULTIDRUG TRANSPORTER MFSC"/>
    <property type="match status" value="1"/>
</dbReference>
<keyword evidence="6 8" id="KW-1133">Transmembrane helix</keyword>
<dbReference type="FunFam" id="1.20.1250.20:FF:000168">
    <property type="entry name" value="Transporter, major facilitator family"/>
    <property type="match status" value="1"/>
</dbReference>
<evidence type="ECO:0000313" key="11">
    <source>
        <dbReference type="EMBL" id="MSB74084.1"/>
    </source>
</evidence>
<feature type="transmembrane region" description="Helical" evidence="8">
    <location>
        <begin position="165"/>
        <end position="185"/>
    </location>
</feature>
<dbReference type="Gene3D" id="1.20.1250.20">
    <property type="entry name" value="MFS general substrate transporter like domains"/>
    <property type="match status" value="1"/>
</dbReference>
<feature type="transmembrane region" description="Helical" evidence="8">
    <location>
        <begin position="423"/>
        <end position="446"/>
    </location>
</feature>
<evidence type="ECO:0000256" key="2">
    <source>
        <dbReference type="ARBA" id="ARBA00008537"/>
    </source>
</evidence>
<dbReference type="PRINTS" id="PR01036">
    <property type="entry name" value="TCRTETB"/>
</dbReference>
<evidence type="ECO:0000256" key="4">
    <source>
        <dbReference type="ARBA" id="ARBA00022475"/>
    </source>
</evidence>
<evidence type="ECO:0000256" key="8">
    <source>
        <dbReference type="SAM" id="Phobius"/>
    </source>
</evidence>
<keyword evidence="7 8" id="KW-0472">Membrane</keyword>
<evidence type="ECO:0000256" key="6">
    <source>
        <dbReference type="ARBA" id="ARBA00022989"/>
    </source>
</evidence>
<dbReference type="InterPro" id="IPR036259">
    <property type="entry name" value="MFS_trans_sf"/>
</dbReference>
<feature type="transmembrane region" description="Helical" evidence="8">
    <location>
        <begin position="106"/>
        <end position="126"/>
    </location>
</feature>
<gene>
    <name evidence="10" type="primary">qacA</name>
    <name evidence="10" type="ORF">ERS852429_03262</name>
    <name evidence="11" type="ORF">GKD70_12480</name>
</gene>
<accession>A0A173VPF1</accession>
<evidence type="ECO:0000313" key="10">
    <source>
        <dbReference type="EMBL" id="CUN28526.1"/>
    </source>
</evidence>
<name>A0A173VPF1_PARDI</name>
<feature type="transmembrane region" description="Helical" evidence="8">
    <location>
        <begin position="9"/>
        <end position="33"/>
    </location>
</feature>
<feature type="transmembrane region" description="Helical" evidence="8">
    <location>
        <begin position="397"/>
        <end position="417"/>
    </location>
</feature>
<dbReference type="EMBL" id="WKMO01000010">
    <property type="protein sequence ID" value="MSB74084.1"/>
    <property type="molecule type" value="Genomic_DNA"/>
</dbReference>
<feature type="transmembrane region" description="Helical" evidence="8">
    <location>
        <begin position="226"/>
        <end position="244"/>
    </location>
</feature>
<sequence>MIRFIPRRYWAVIAVALALTMSVLDGTIVNVALPTLSREFGTSPSSTIWIVNAYQLTITMSLLSFSALGDIYGYKRIFLIGTTIFCSTSLFCALSSSFAMLTVARILQGIGASAIMSVTTALLRIIYPPQYIGRGMSINAMVVAVSIAAGPSLAGAILSVASWNWLFAINVPLGICAIITGYFLLPQNPCKDGPKRKFDKIGGISNALTFGLLIYSLEGIAHHENWRMIALQVLLLLVIGTFFIRRQLRQEVPILPLDLMRIPIFALSVLSSITSFTAQLLAMVSLPFYLQNVAGRNEVETGLLLTPWPVATILIAPVAGRLIEKYHPGLLGGIGMVVYATGLLLLALLPEQPTNMDIAWRLMLCGMGFGLFQTPNNSTMISAAPRSRSGGANGMQGTARLLGQTLGTTFVALIFSVTSATDSMPVCMYVAIGFALVAAIVSCLRISQPVPMRGR</sequence>
<feature type="transmembrane region" description="Helical" evidence="8">
    <location>
        <begin position="302"/>
        <end position="323"/>
    </location>
</feature>
<dbReference type="EMBL" id="CYXP01000008">
    <property type="protein sequence ID" value="CUN28526.1"/>
    <property type="molecule type" value="Genomic_DNA"/>
</dbReference>
<dbReference type="InterPro" id="IPR020846">
    <property type="entry name" value="MFS_dom"/>
</dbReference>
<dbReference type="Gene3D" id="1.20.1720.10">
    <property type="entry name" value="Multidrug resistance protein D"/>
    <property type="match status" value="1"/>
</dbReference>
<feature type="transmembrane region" description="Helical" evidence="8">
    <location>
        <begin position="138"/>
        <end position="159"/>
    </location>
</feature>
<feature type="transmembrane region" description="Helical" evidence="8">
    <location>
        <begin position="264"/>
        <end position="290"/>
    </location>
</feature>
<feature type="transmembrane region" description="Helical" evidence="8">
    <location>
        <begin position="77"/>
        <end position="100"/>
    </location>
</feature>
<evidence type="ECO:0000256" key="5">
    <source>
        <dbReference type="ARBA" id="ARBA00022692"/>
    </source>
</evidence>
<feature type="transmembrane region" description="Helical" evidence="8">
    <location>
        <begin position="45"/>
        <end position="65"/>
    </location>
</feature>
<feature type="domain" description="Major facilitator superfamily (MFS) profile" evidence="9">
    <location>
        <begin position="11"/>
        <end position="450"/>
    </location>
</feature>
<dbReference type="OrthoDB" id="9807274at2"/>
<dbReference type="SUPFAM" id="SSF103473">
    <property type="entry name" value="MFS general substrate transporter"/>
    <property type="match status" value="1"/>
</dbReference>
<evidence type="ECO:0000313" key="12">
    <source>
        <dbReference type="Proteomes" id="UP000095591"/>
    </source>
</evidence>
<proteinExistence type="inferred from homology"/>
<dbReference type="AlphaFoldDB" id="A0A173VPF1"/>
<dbReference type="Proteomes" id="UP000441609">
    <property type="component" value="Unassembled WGS sequence"/>
</dbReference>
<dbReference type="PROSITE" id="PS50850">
    <property type="entry name" value="MFS"/>
    <property type="match status" value="1"/>
</dbReference>
<evidence type="ECO:0000313" key="13">
    <source>
        <dbReference type="Proteomes" id="UP000441609"/>
    </source>
</evidence>
<feature type="transmembrane region" description="Helical" evidence="8">
    <location>
        <begin position="358"/>
        <end position="376"/>
    </location>
</feature>
<feature type="transmembrane region" description="Helical" evidence="8">
    <location>
        <begin position="330"/>
        <end position="352"/>
    </location>
</feature>
<dbReference type="NCBIfam" id="TIGR00711">
    <property type="entry name" value="efflux_EmrB"/>
    <property type="match status" value="1"/>
</dbReference>
<dbReference type="Proteomes" id="UP000095591">
    <property type="component" value="Unassembled WGS sequence"/>
</dbReference>
<evidence type="ECO:0000256" key="7">
    <source>
        <dbReference type="ARBA" id="ARBA00023136"/>
    </source>
</evidence>
<dbReference type="GO" id="GO:0005886">
    <property type="term" value="C:plasma membrane"/>
    <property type="evidence" value="ECO:0007669"/>
    <property type="project" value="UniProtKB-SubCell"/>
</dbReference>
<comment type="similarity">
    <text evidence="2">Belongs to the major facilitator superfamily. EmrB family.</text>
</comment>
<dbReference type="CDD" id="cd17321">
    <property type="entry name" value="MFS_MMR_MDR_like"/>
    <property type="match status" value="1"/>
</dbReference>
<evidence type="ECO:0000256" key="3">
    <source>
        <dbReference type="ARBA" id="ARBA00022448"/>
    </source>
</evidence>
<keyword evidence="5 8" id="KW-0812">Transmembrane</keyword>
<evidence type="ECO:0000256" key="1">
    <source>
        <dbReference type="ARBA" id="ARBA00004651"/>
    </source>
</evidence>
<comment type="subcellular location">
    <subcellularLocation>
        <location evidence="1">Cell membrane</location>
        <topology evidence="1">Multi-pass membrane protein</topology>
    </subcellularLocation>
</comment>
<reference evidence="11 13" key="2">
    <citation type="journal article" date="2019" name="Nat. Med.">
        <title>A library of human gut bacterial isolates paired with longitudinal multiomics data enables mechanistic microbiome research.</title>
        <authorList>
            <person name="Poyet M."/>
            <person name="Groussin M."/>
            <person name="Gibbons S.M."/>
            <person name="Avila-Pacheco J."/>
            <person name="Jiang X."/>
            <person name="Kearney S.M."/>
            <person name="Perrotta A.R."/>
            <person name="Berdy B."/>
            <person name="Zhao S."/>
            <person name="Lieberman T.D."/>
            <person name="Swanson P.K."/>
            <person name="Smith M."/>
            <person name="Roesemann S."/>
            <person name="Alexander J.E."/>
            <person name="Rich S.A."/>
            <person name="Livny J."/>
            <person name="Vlamakis H."/>
            <person name="Clish C."/>
            <person name="Bullock K."/>
            <person name="Deik A."/>
            <person name="Scott J."/>
            <person name="Pierce K.A."/>
            <person name="Xavier R.J."/>
            <person name="Alm E.J."/>
        </authorList>
    </citation>
    <scope>NUCLEOTIDE SEQUENCE [LARGE SCALE GENOMIC DNA]</scope>
    <source>
        <strain evidence="11 13">BIOML-A20</strain>
    </source>
</reference>
<keyword evidence="3" id="KW-0813">Transport</keyword>
<reference evidence="10 12" key="1">
    <citation type="submission" date="2015-09" db="EMBL/GenBank/DDBJ databases">
        <authorList>
            <consortium name="Pathogen Informatics"/>
        </authorList>
    </citation>
    <scope>NUCLEOTIDE SEQUENCE [LARGE SCALE GENOMIC DNA]</scope>
    <source>
        <strain evidence="10 12">2789STDY5608872</strain>
    </source>
</reference>
<keyword evidence="4" id="KW-1003">Cell membrane</keyword>
<dbReference type="PANTHER" id="PTHR42718:SF9">
    <property type="entry name" value="MAJOR FACILITATOR SUPERFAMILY MULTIDRUG TRANSPORTER MFSC"/>
    <property type="match status" value="1"/>
</dbReference>
<feature type="transmembrane region" description="Helical" evidence="8">
    <location>
        <begin position="201"/>
        <end position="220"/>
    </location>
</feature>
<organism evidence="10 12">
    <name type="scientific">Parabacteroides distasonis</name>
    <dbReference type="NCBI Taxonomy" id="823"/>
    <lineage>
        <taxon>Bacteria</taxon>
        <taxon>Pseudomonadati</taxon>
        <taxon>Bacteroidota</taxon>
        <taxon>Bacteroidia</taxon>
        <taxon>Bacteroidales</taxon>
        <taxon>Tannerellaceae</taxon>
        <taxon>Parabacteroides</taxon>
    </lineage>
</organism>
<dbReference type="Pfam" id="PF07690">
    <property type="entry name" value="MFS_1"/>
    <property type="match status" value="1"/>
</dbReference>
<dbReference type="InterPro" id="IPR004638">
    <property type="entry name" value="EmrB-like"/>
</dbReference>
<evidence type="ECO:0000259" key="9">
    <source>
        <dbReference type="PROSITE" id="PS50850"/>
    </source>
</evidence>
<protein>
    <submittedName>
        <fullName evidence="10">Antiseptic resistance protein</fullName>
    </submittedName>
    <submittedName>
        <fullName evidence="11">DHA2 family efflux MFS transporter permease subunit</fullName>
    </submittedName>
</protein>
<dbReference type="GO" id="GO:0022857">
    <property type="term" value="F:transmembrane transporter activity"/>
    <property type="evidence" value="ECO:0007669"/>
    <property type="project" value="InterPro"/>
</dbReference>
<dbReference type="RefSeq" id="WP_005854714.1">
    <property type="nucleotide sequence ID" value="NZ_BQOC01000001.1"/>
</dbReference>
<dbReference type="InterPro" id="IPR011701">
    <property type="entry name" value="MFS"/>
</dbReference>